<reference evidence="11" key="1">
    <citation type="journal article" date="2023" name="Microb. Genom.">
        <title>Mesoterricola silvestris gen. nov., sp. nov., Mesoterricola sediminis sp. nov., Geothrix oryzae sp. nov., Geothrix edaphica sp. nov., Geothrix rubra sp. nov., and Geothrix limicola sp. nov., six novel members of Acidobacteriota isolated from soils.</title>
        <authorList>
            <person name="Weisberg A.J."/>
            <person name="Pearce E."/>
            <person name="Kramer C.G."/>
            <person name="Chang J.H."/>
            <person name="Clarke C.R."/>
        </authorList>
    </citation>
    <scope>NUCLEOTIDE SEQUENCE</scope>
    <source>
        <strain evidence="11">ND06-05F</strain>
    </source>
</reference>
<comment type="cofactor">
    <cofactor evidence="2">
        <name>Mg(2+)</name>
        <dbReference type="ChEBI" id="CHEBI:18420"/>
    </cofactor>
</comment>
<dbReference type="InterPro" id="IPR020568">
    <property type="entry name" value="Ribosomal_Su5_D2-typ_SF"/>
</dbReference>
<dbReference type="PANTHER" id="PTHR45866:SF1">
    <property type="entry name" value="DNA GYRASE SUBUNIT B, MITOCHONDRIAL"/>
    <property type="match status" value="1"/>
</dbReference>
<dbReference type="Pfam" id="PF00204">
    <property type="entry name" value="DNA_gyraseB"/>
    <property type="match status" value="1"/>
</dbReference>
<comment type="caution">
    <text evidence="11">The sequence shown here is derived from an EMBL/GenBank/DDBJ whole genome shotgun (WGS) entry which is preliminary data.</text>
</comment>
<dbReference type="SUPFAM" id="SSF54211">
    <property type="entry name" value="Ribosomal protein S5 domain 2-like"/>
    <property type="match status" value="1"/>
</dbReference>
<sequence length="390" mass="41893">MSEKAVEYDAAHIEVLEGPEAIRKRPGMYVGSTGERGLYQLLFEVADRAVNEVVAGRAGSVDVVLTPDGGVRVADDGPGLPVEAAGHTGGTGLETLLTGMTARKAPDGRHAVHVGLFGIGPFVTNALSSRLTAEVRRDGVRWVQDYARGVAVTRPTAAGPTTGSGTTIAFWPDADVFETVQYSSTVLADRFRELAFLNRSLDISFTDERCPRESRSARFRFPGGTRDFVAFLDSRTGPPVHPDVITFEREDPRMAGTAEVALRWCAGHEEQIRSFANSQRTHEGGTHVAGFREGLTAAVNAYARRRHLLTAADPDLDTDRIGEGLTAVVSVKLDRTEFSGATRTLLGGAGVRASVAEAVREHLGTWLETHPEQATAVIDRIVRGLPGLRG</sequence>
<dbReference type="EMBL" id="JARAWN010000001">
    <property type="protein sequence ID" value="MDX3128249.1"/>
    <property type="molecule type" value="Genomic_DNA"/>
</dbReference>
<evidence type="ECO:0000313" key="11">
    <source>
        <dbReference type="EMBL" id="MDX3128249.1"/>
    </source>
</evidence>
<dbReference type="PRINTS" id="PR01159">
    <property type="entry name" value="DNAGYRASEB"/>
</dbReference>
<dbReference type="PRINTS" id="PR00418">
    <property type="entry name" value="TPI2FAMILY"/>
</dbReference>
<evidence type="ECO:0000256" key="5">
    <source>
        <dbReference type="ARBA" id="ARBA00022741"/>
    </source>
</evidence>
<dbReference type="SMART" id="SM00387">
    <property type="entry name" value="HATPase_c"/>
    <property type="match status" value="1"/>
</dbReference>
<dbReference type="GO" id="GO:0006265">
    <property type="term" value="P:DNA topological change"/>
    <property type="evidence" value="ECO:0007669"/>
    <property type="project" value="InterPro"/>
</dbReference>
<dbReference type="InterPro" id="IPR014721">
    <property type="entry name" value="Ribsml_uS5_D2-typ_fold_subgr"/>
</dbReference>
<evidence type="ECO:0000313" key="12">
    <source>
        <dbReference type="Proteomes" id="UP001273589"/>
    </source>
</evidence>
<evidence type="ECO:0000256" key="8">
    <source>
        <dbReference type="ARBA" id="ARBA00023125"/>
    </source>
</evidence>
<evidence type="ECO:0000259" key="10">
    <source>
        <dbReference type="SMART" id="SM00387"/>
    </source>
</evidence>
<name>A0AAJ2UIM7_9ACTN</name>
<dbReference type="SMART" id="SM00433">
    <property type="entry name" value="TOP2c"/>
    <property type="match status" value="1"/>
</dbReference>
<keyword evidence="9" id="KW-0413">Isomerase</keyword>
<dbReference type="Pfam" id="PF02518">
    <property type="entry name" value="HATPase_c"/>
    <property type="match status" value="1"/>
</dbReference>
<proteinExistence type="inferred from homology"/>
<comment type="catalytic activity">
    <reaction evidence="1">
        <text>ATP-dependent breakage, passage and rejoining of double-stranded DNA.</text>
        <dbReference type="EC" id="5.6.2.2"/>
    </reaction>
</comment>
<dbReference type="GO" id="GO:0005524">
    <property type="term" value="F:ATP binding"/>
    <property type="evidence" value="ECO:0007669"/>
    <property type="project" value="UniProtKB-KW"/>
</dbReference>
<dbReference type="InterPro" id="IPR003594">
    <property type="entry name" value="HATPase_dom"/>
</dbReference>
<dbReference type="GO" id="GO:0003918">
    <property type="term" value="F:DNA topoisomerase type II (double strand cut, ATP-hydrolyzing) activity"/>
    <property type="evidence" value="ECO:0007669"/>
    <property type="project" value="UniProtKB-EC"/>
</dbReference>
<dbReference type="PANTHER" id="PTHR45866">
    <property type="entry name" value="DNA GYRASE/TOPOISOMERASE SUBUNIT B"/>
    <property type="match status" value="1"/>
</dbReference>
<dbReference type="SUPFAM" id="SSF55874">
    <property type="entry name" value="ATPase domain of HSP90 chaperone/DNA topoisomerase II/histidine kinase"/>
    <property type="match status" value="1"/>
</dbReference>
<keyword evidence="7" id="KW-0799">Topoisomerase</keyword>
<dbReference type="AlphaFoldDB" id="A0AAJ2UIM7"/>
<keyword evidence="6 11" id="KW-0067">ATP-binding</keyword>
<dbReference type="InterPro" id="IPR013506">
    <property type="entry name" value="Topo_IIA_bsu_dom2"/>
</dbReference>
<dbReference type="EC" id="5.6.2.2" evidence="4"/>
<dbReference type="Gene3D" id="3.30.230.10">
    <property type="match status" value="1"/>
</dbReference>
<comment type="similarity">
    <text evidence="3">Belongs to the type II topoisomerase GyrB family.</text>
</comment>
<evidence type="ECO:0000256" key="3">
    <source>
        <dbReference type="ARBA" id="ARBA00010708"/>
    </source>
</evidence>
<dbReference type="InterPro" id="IPR000565">
    <property type="entry name" value="Topo_IIA_B"/>
</dbReference>
<dbReference type="Gene3D" id="3.30.565.10">
    <property type="entry name" value="Histidine kinase-like ATPase, C-terminal domain"/>
    <property type="match status" value="1"/>
</dbReference>
<evidence type="ECO:0000256" key="7">
    <source>
        <dbReference type="ARBA" id="ARBA00023029"/>
    </source>
</evidence>
<organism evidence="11 12">
    <name type="scientific">Streptomyces europaeiscabiei</name>
    <dbReference type="NCBI Taxonomy" id="146819"/>
    <lineage>
        <taxon>Bacteria</taxon>
        <taxon>Bacillati</taxon>
        <taxon>Actinomycetota</taxon>
        <taxon>Actinomycetes</taxon>
        <taxon>Kitasatosporales</taxon>
        <taxon>Streptomycetaceae</taxon>
        <taxon>Streptomyces</taxon>
    </lineage>
</organism>
<dbReference type="GO" id="GO:0003677">
    <property type="term" value="F:DNA binding"/>
    <property type="evidence" value="ECO:0007669"/>
    <property type="project" value="UniProtKB-KW"/>
</dbReference>
<keyword evidence="8" id="KW-0238">DNA-binding</keyword>
<evidence type="ECO:0000256" key="1">
    <source>
        <dbReference type="ARBA" id="ARBA00000185"/>
    </source>
</evidence>
<dbReference type="Proteomes" id="UP001273589">
    <property type="component" value="Unassembled WGS sequence"/>
</dbReference>
<protein>
    <recommendedName>
        <fullName evidence="4">DNA topoisomerase (ATP-hydrolyzing)</fullName>
        <ecNumber evidence="4">5.6.2.2</ecNumber>
    </recommendedName>
</protein>
<dbReference type="InterPro" id="IPR001241">
    <property type="entry name" value="Topo_IIA"/>
</dbReference>
<evidence type="ECO:0000256" key="4">
    <source>
        <dbReference type="ARBA" id="ARBA00012895"/>
    </source>
</evidence>
<dbReference type="CDD" id="cd00822">
    <property type="entry name" value="TopoII_Trans_DNA_gyrase"/>
    <property type="match status" value="1"/>
</dbReference>
<dbReference type="InterPro" id="IPR036890">
    <property type="entry name" value="HATPase_C_sf"/>
</dbReference>
<dbReference type="RefSeq" id="WP_319688238.1">
    <property type="nucleotide sequence ID" value="NZ_JARAWN010000001.1"/>
</dbReference>
<evidence type="ECO:0000256" key="6">
    <source>
        <dbReference type="ARBA" id="ARBA00022840"/>
    </source>
</evidence>
<evidence type="ECO:0000256" key="9">
    <source>
        <dbReference type="ARBA" id="ARBA00023235"/>
    </source>
</evidence>
<accession>A0AAJ2UIM7</accession>
<gene>
    <name evidence="11" type="ORF">PV367_00120</name>
</gene>
<feature type="domain" description="Histidine kinase/HSP90-like ATPase" evidence="10">
    <location>
        <begin position="33"/>
        <end position="176"/>
    </location>
</feature>
<keyword evidence="5" id="KW-0547">Nucleotide-binding</keyword>
<evidence type="ECO:0000256" key="2">
    <source>
        <dbReference type="ARBA" id="ARBA00001946"/>
    </source>
</evidence>